<dbReference type="PROSITE" id="PS00108">
    <property type="entry name" value="PROTEIN_KINASE_ST"/>
    <property type="match status" value="1"/>
</dbReference>
<dbReference type="InterPro" id="IPR045216">
    <property type="entry name" value="CK2_alpha"/>
</dbReference>
<dbReference type="CDD" id="cd14132">
    <property type="entry name" value="STKc_CK2_alpha"/>
    <property type="match status" value="1"/>
</dbReference>
<dbReference type="EC" id="2.7.11.1" evidence="1"/>
<evidence type="ECO:0000256" key="2">
    <source>
        <dbReference type="ARBA" id="ARBA00022527"/>
    </source>
</evidence>
<evidence type="ECO:0000256" key="11">
    <source>
        <dbReference type="RuleBase" id="RU000304"/>
    </source>
</evidence>
<dbReference type="InterPro" id="IPR017441">
    <property type="entry name" value="Protein_kinase_ATP_BS"/>
</dbReference>
<dbReference type="Gene3D" id="3.30.200.20">
    <property type="entry name" value="Phosphorylase Kinase, domain 1"/>
    <property type="match status" value="1"/>
</dbReference>
<dbReference type="FunFam" id="1.10.510.10:FF:000059">
    <property type="entry name" value="Casein kinase II subunit alpha"/>
    <property type="match status" value="1"/>
</dbReference>
<dbReference type="GO" id="GO:0005634">
    <property type="term" value="C:nucleus"/>
    <property type="evidence" value="ECO:0007669"/>
    <property type="project" value="TreeGrafter"/>
</dbReference>
<dbReference type="GO" id="GO:0004674">
    <property type="term" value="F:protein serine/threonine kinase activity"/>
    <property type="evidence" value="ECO:0007669"/>
    <property type="project" value="UniProtKB-KW"/>
</dbReference>
<comment type="catalytic activity">
    <reaction evidence="8">
        <text>L-seryl-[protein] + ATP = O-phospho-L-seryl-[protein] + ADP + H(+)</text>
        <dbReference type="Rhea" id="RHEA:17989"/>
        <dbReference type="Rhea" id="RHEA-COMP:9863"/>
        <dbReference type="Rhea" id="RHEA-COMP:11604"/>
        <dbReference type="ChEBI" id="CHEBI:15378"/>
        <dbReference type="ChEBI" id="CHEBI:29999"/>
        <dbReference type="ChEBI" id="CHEBI:30616"/>
        <dbReference type="ChEBI" id="CHEBI:83421"/>
        <dbReference type="ChEBI" id="CHEBI:456216"/>
        <dbReference type="EC" id="2.7.11.1"/>
    </reaction>
</comment>
<dbReference type="PROSITE" id="PS50011">
    <property type="entry name" value="PROTEIN_KINASE_DOM"/>
    <property type="match status" value="1"/>
</dbReference>
<dbReference type="Gene3D" id="1.10.510.10">
    <property type="entry name" value="Transferase(Phosphotransferase) domain 1"/>
    <property type="match status" value="1"/>
</dbReference>
<dbReference type="EMBL" id="CCKQ01014844">
    <property type="protein sequence ID" value="CDW86640.1"/>
    <property type="molecule type" value="Genomic_DNA"/>
</dbReference>
<feature type="domain" description="Protein kinase" evidence="12">
    <location>
        <begin position="42"/>
        <end position="327"/>
    </location>
</feature>
<evidence type="ECO:0000259" key="12">
    <source>
        <dbReference type="PROSITE" id="PS50011"/>
    </source>
</evidence>
<dbReference type="InterPro" id="IPR008271">
    <property type="entry name" value="Ser/Thr_kinase_AS"/>
</dbReference>
<dbReference type="GO" id="GO:0005829">
    <property type="term" value="C:cytosol"/>
    <property type="evidence" value="ECO:0007669"/>
    <property type="project" value="TreeGrafter"/>
</dbReference>
<dbReference type="FunFam" id="3.30.200.20:FF:000088">
    <property type="entry name" value="Casein kinase II subunit alpha"/>
    <property type="match status" value="1"/>
</dbReference>
<sequence>MENYDSLNSPWETLYQTVNVERPKDYSYYQQLSIKWGNQDNYQLIHKLGRGKYSEVYEGACLLNNQKCVVKILKPVRTEKIFREIKILQTLFGGPNIVKLYDVTKDPSSKTPSLIYEYIPNIESKILFQKLTDTDIRIYLYKLLEALDYSHQQGIMHRDVKPLNIVINHETQDLRLIDWGLADFYHAGQEYNVRVASRYYKGPELLVEDKLYHYSLDIWSLGCTMATMMLRVDPFFKGSDNYDQLIKIAKVMGTEDLREYVRKYKLNIPQQITKVLKNYPKVEFEEFINKNNKSVVTELGLDLLKRMLVYDKNQRITPKDAMKHPYFDPVKATLSKQSSK</sequence>
<keyword evidence="2 11" id="KW-0723">Serine/threonine-protein kinase</keyword>
<keyword evidence="4 10" id="KW-0547">Nucleotide-binding</keyword>
<dbReference type="InterPro" id="IPR011009">
    <property type="entry name" value="Kinase-like_dom_sf"/>
</dbReference>
<dbReference type="AlphaFoldDB" id="A0A078AW00"/>
<dbReference type="InterPro" id="IPR000719">
    <property type="entry name" value="Prot_kinase_dom"/>
</dbReference>
<protein>
    <recommendedName>
        <fullName evidence="1">non-specific serine/threonine protein kinase</fullName>
        <ecNumber evidence="1">2.7.11.1</ecNumber>
    </recommendedName>
</protein>
<evidence type="ECO:0000313" key="14">
    <source>
        <dbReference type="Proteomes" id="UP000039865"/>
    </source>
</evidence>
<dbReference type="Proteomes" id="UP000039865">
    <property type="component" value="Unassembled WGS sequence"/>
</dbReference>
<dbReference type="GO" id="GO:0005524">
    <property type="term" value="F:ATP binding"/>
    <property type="evidence" value="ECO:0007669"/>
    <property type="project" value="UniProtKB-UniRule"/>
</dbReference>
<evidence type="ECO:0000256" key="6">
    <source>
        <dbReference type="ARBA" id="ARBA00022840"/>
    </source>
</evidence>
<evidence type="ECO:0000256" key="10">
    <source>
        <dbReference type="PROSITE-ProRule" id="PRU10141"/>
    </source>
</evidence>
<keyword evidence="14" id="KW-1185">Reference proteome</keyword>
<organism evidence="13 14">
    <name type="scientific">Stylonychia lemnae</name>
    <name type="common">Ciliate</name>
    <dbReference type="NCBI Taxonomy" id="5949"/>
    <lineage>
        <taxon>Eukaryota</taxon>
        <taxon>Sar</taxon>
        <taxon>Alveolata</taxon>
        <taxon>Ciliophora</taxon>
        <taxon>Intramacronucleata</taxon>
        <taxon>Spirotrichea</taxon>
        <taxon>Stichotrichia</taxon>
        <taxon>Sporadotrichida</taxon>
        <taxon>Oxytrichidae</taxon>
        <taxon>Stylonychinae</taxon>
        <taxon>Stylonychia</taxon>
    </lineage>
</organism>
<dbReference type="PANTHER" id="PTHR24054:SF0">
    <property type="entry name" value="CASEIN KINASE II SUBUNIT ALPHA"/>
    <property type="match status" value="1"/>
</dbReference>
<comment type="catalytic activity">
    <reaction evidence="7">
        <text>L-threonyl-[protein] + ATP = O-phospho-L-threonyl-[protein] + ADP + H(+)</text>
        <dbReference type="Rhea" id="RHEA:46608"/>
        <dbReference type="Rhea" id="RHEA-COMP:11060"/>
        <dbReference type="Rhea" id="RHEA-COMP:11605"/>
        <dbReference type="ChEBI" id="CHEBI:15378"/>
        <dbReference type="ChEBI" id="CHEBI:30013"/>
        <dbReference type="ChEBI" id="CHEBI:30616"/>
        <dbReference type="ChEBI" id="CHEBI:61977"/>
        <dbReference type="ChEBI" id="CHEBI:456216"/>
        <dbReference type="EC" id="2.7.11.1"/>
    </reaction>
</comment>
<evidence type="ECO:0000256" key="7">
    <source>
        <dbReference type="ARBA" id="ARBA00047899"/>
    </source>
</evidence>
<dbReference type="GO" id="GO:0005956">
    <property type="term" value="C:protein kinase CK2 complex"/>
    <property type="evidence" value="ECO:0007669"/>
    <property type="project" value="TreeGrafter"/>
</dbReference>
<name>A0A078AW00_STYLE</name>
<evidence type="ECO:0000256" key="3">
    <source>
        <dbReference type="ARBA" id="ARBA00022679"/>
    </source>
</evidence>
<keyword evidence="3" id="KW-0808">Transferase</keyword>
<evidence type="ECO:0000256" key="9">
    <source>
        <dbReference type="ARBA" id="ARBA00059329"/>
    </source>
</evidence>
<feature type="binding site" evidence="10">
    <location>
        <position position="71"/>
    </location>
    <ligand>
        <name>ATP</name>
        <dbReference type="ChEBI" id="CHEBI:30616"/>
    </ligand>
</feature>
<dbReference type="PANTHER" id="PTHR24054">
    <property type="entry name" value="CASEIN KINASE II SUBUNIT ALPHA"/>
    <property type="match status" value="1"/>
</dbReference>
<dbReference type="SUPFAM" id="SSF56112">
    <property type="entry name" value="Protein kinase-like (PK-like)"/>
    <property type="match status" value="1"/>
</dbReference>
<evidence type="ECO:0000256" key="4">
    <source>
        <dbReference type="ARBA" id="ARBA00022741"/>
    </source>
</evidence>
<dbReference type="GO" id="GO:0051726">
    <property type="term" value="P:regulation of cell cycle"/>
    <property type="evidence" value="ECO:0007669"/>
    <property type="project" value="TreeGrafter"/>
</dbReference>
<dbReference type="Pfam" id="PF00069">
    <property type="entry name" value="Pkinase"/>
    <property type="match status" value="1"/>
</dbReference>
<dbReference type="OMA" id="SSHICTE"/>
<comment type="similarity">
    <text evidence="11">Belongs to the protein kinase superfamily.</text>
</comment>
<keyword evidence="6 10" id="KW-0067">ATP-binding</keyword>
<evidence type="ECO:0000256" key="8">
    <source>
        <dbReference type="ARBA" id="ARBA00048679"/>
    </source>
</evidence>
<dbReference type="PROSITE" id="PS00107">
    <property type="entry name" value="PROTEIN_KINASE_ATP"/>
    <property type="match status" value="1"/>
</dbReference>
<dbReference type="OrthoDB" id="10254671at2759"/>
<evidence type="ECO:0000256" key="5">
    <source>
        <dbReference type="ARBA" id="ARBA00022777"/>
    </source>
</evidence>
<keyword evidence="5" id="KW-0418">Kinase</keyword>
<evidence type="ECO:0000256" key="1">
    <source>
        <dbReference type="ARBA" id="ARBA00012513"/>
    </source>
</evidence>
<comment type="function">
    <text evidence="9">Casein kinases are operationally defined by their preferential utilization of acidic proteins such as caseins as substrates. The alpha chain contains the catalytic site.</text>
</comment>
<proteinExistence type="inferred from homology"/>
<evidence type="ECO:0000313" key="13">
    <source>
        <dbReference type="EMBL" id="CDW86640.1"/>
    </source>
</evidence>
<gene>
    <name evidence="13" type="primary">Contig11041.g560</name>
    <name evidence="13" type="ORF">STYLEM_15737</name>
</gene>
<accession>A0A078AW00</accession>
<dbReference type="SMART" id="SM00220">
    <property type="entry name" value="S_TKc"/>
    <property type="match status" value="1"/>
</dbReference>
<reference evidence="13 14" key="1">
    <citation type="submission" date="2014-06" db="EMBL/GenBank/DDBJ databases">
        <authorList>
            <person name="Swart Estienne"/>
        </authorList>
    </citation>
    <scope>NUCLEOTIDE SEQUENCE [LARGE SCALE GENOMIC DNA]</scope>
    <source>
        <strain evidence="13 14">130c</strain>
    </source>
</reference>
<dbReference type="InParanoid" id="A0A078AW00"/>